<accession>A0A452FQW7</accession>
<reference evidence="1 2" key="1">
    <citation type="submission" date="2016-04" db="EMBL/GenBank/DDBJ databases">
        <title>Polished mammalian reference genomes with single-molecule sequencing and chromosome conformation capture applied to the Capra hircus genome.</title>
        <authorList>
            <person name="Bickhart D.M."/>
            <person name="Koren S."/>
            <person name="Rosen B."/>
            <person name="Hastie A."/>
            <person name="Liachko I."/>
            <person name="Sullivan S.T."/>
            <person name="Burton J."/>
            <person name="Sayre B.L."/>
            <person name="Huson H.J."/>
            <person name="Lee J."/>
            <person name="Lam E."/>
            <person name="Kelley C.M."/>
            <person name="Hutchison J.L."/>
            <person name="Zhou Y."/>
            <person name="Sun J."/>
            <person name="Crisa A."/>
            <person name="Schwartz J.C."/>
            <person name="Hammond J.A."/>
            <person name="Schroeder S.G."/>
            <person name="Liu G.E."/>
            <person name="Dunham M."/>
            <person name="Shendure J."/>
            <person name="Sonstegard T.S."/>
            <person name="Phillippy A.M."/>
            <person name="Van Tassell C.P."/>
            <person name="Smith T.P."/>
        </authorList>
    </citation>
    <scope>NUCLEOTIDE SEQUENCE [LARGE SCALE GENOMIC DNA]</scope>
</reference>
<dbReference type="InterPro" id="IPR036249">
    <property type="entry name" value="Thioredoxin-like_sf"/>
</dbReference>
<dbReference type="SUPFAM" id="SSF52833">
    <property type="entry name" value="Thioredoxin-like"/>
    <property type="match status" value="1"/>
</dbReference>
<keyword evidence="2" id="KW-1185">Reference proteome</keyword>
<proteinExistence type="predicted"/>
<dbReference type="Proteomes" id="UP000291000">
    <property type="component" value="Chromosome 17"/>
</dbReference>
<dbReference type="Gene3D" id="3.40.30.10">
    <property type="entry name" value="Glutaredoxin"/>
    <property type="match status" value="1"/>
</dbReference>
<evidence type="ECO:0000313" key="2">
    <source>
        <dbReference type="Proteomes" id="UP000291000"/>
    </source>
</evidence>
<dbReference type="Ensembl" id="ENSCHIT00000034627.1">
    <property type="protein sequence ID" value="ENSCHIP00000026761.1"/>
    <property type="gene ID" value="ENSCHIG00000022977.1"/>
</dbReference>
<protein>
    <submittedName>
        <fullName evidence="1">Uncharacterized protein</fullName>
    </submittedName>
</protein>
<reference evidence="1" key="2">
    <citation type="submission" date="2025-08" db="UniProtKB">
        <authorList>
            <consortium name="Ensembl"/>
        </authorList>
    </citation>
    <scope>IDENTIFICATION</scope>
</reference>
<name>A0A452FQW7_CAPHI</name>
<dbReference type="STRING" id="9925.ENSCHIP00000026761"/>
<organism evidence="1 2">
    <name type="scientific">Capra hircus</name>
    <name type="common">Goat</name>
    <dbReference type="NCBI Taxonomy" id="9925"/>
    <lineage>
        <taxon>Eukaryota</taxon>
        <taxon>Metazoa</taxon>
        <taxon>Chordata</taxon>
        <taxon>Craniata</taxon>
        <taxon>Vertebrata</taxon>
        <taxon>Euteleostomi</taxon>
        <taxon>Mammalia</taxon>
        <taxon>Eutheria</taxon>
        <taxon>Laurasiatheria</taxon>
        <taxon>Artiodactyla</taxon>
        <taxon>Ruminantia</taxon>
        <taxon>Pecora</taxon>
        <taxon>Bovidae</taxon>
        <taxon>Caprinae</taxon>
        <taxon>Capra</taxon>
    </lineage>
</organism>
<dbReference type="GeneTree" id="ENSGT00950000185153"/>
<dbReference type="EMBL" id="LWLT01000018">
    <property type="status" value="NOT_ANNOTATED_CDS"/>
    <property type="molecule type" value="Genomic_DNA"/>
</dbReference>
<evidence type="ECO:0000313" key="1">
    <source>
        <dbReference type="Ensembl" id="ENSCHIP00000026761.1"/>
    </source>
</evidence>
<sequence>QGRGQREAWEAAVVAAVVEVGSAWQFEELLRLRAKSFLVVHFWCAQMNDVMAELAKELPQVSFVKLEPPGKPFIEVQLTYKIFKTVIVVKGSPSS</sequence>
<reference evidence="1" key="3">
    <citation type="submission" date="2025-09" db="UniProtKB">
        <authorList>
            <consortium name="Ensembl"/>
        </authorList>
    </citation>
    <scope>IDENTIFICATION</scope>
</reference>
<dbReference type="AlphaFoldDB" id="A0A452FQW7"/>